<dbReference type="GO" id="GO:0006260">
    <property type="term" value="P:DNA replication"/>
    <property type="evidence" value="ECO:0007669"/>
    <property type="project" value="UniProtKB-KW"/>
</dbReference>
<dbReference type="GO" id="GO:0003911">
    <property type="term" value="F:DNA ligase (NAD+) activity"/>
    <property type="evidence" value="ECO:0007669"/>
    <property type="project" value="UniProtKB-EC"/>
</dbReference>
<dbReference type="GO" id="GO:0006281">
    <property type="term" value="P:DNA repair"/>
    <property type="evidence" value="ECO:0007669"/>
    <property type="project" value="InterPro"/>
</dbReference>
<evidence type="ECO:0000256" key="4">
    <source>
        <dbReference type="ARBA" id="ARBA00022705"/>
    </source>
</evidence>
<dbReference type="GO" id="GO:0006351">
    <property type="term" value="P:DNA-templated transcription"/>
    <property type="evidence" value="ECO:0007669"/>
    <property type="project" value="InterPro"/>
</dbReference>
<dbReference type="SMART" id="SM00532">
    <property type="entry name" value="LIGANc"/>
    <property type="match status" value="1"/>
</dbReference>
<evidence type="ECO:0000313" key="13">
    <source>
        <dbReference type="Proteomes" id="UP000650467"/>
    </source>
</evidence>
<evidence type="ECO:0000256" key="2">
    <source>
        <dbReference type="ARBA" id="ARBA00022478"/>
    </source>
</evidence>
<dbReference type="SUPFAM" id="SSF47781">
    <property type="entry name" value="RuvA domain 2-like"/>
    <property type="match status" value="1"/>
</dbReference>
<gene>
    <name evidence="12" type="ORF">HXX76_014054</name>
</gene>
<dbReference type="InterPro" id="IPR036643">
    <property type="entry name" value="RNApol_insert_sf"/>
</dbReference>
<keyword evidence="13" id="KW-1185">Reference proteome</keyword>
<dbReference type="Gene3D" id="2.40.50.140">
    <property type="entry name" value="Nucleic acid-binding proteins"/>
    <property type="match status" value="1"/>
</dbReference>
<dbReference type="EC" id="6.5.1.2" evidence="1"/>
<dbReference type="InterPro" id="IPR050518">
    <property type="entry name" value="Rpo3/RPB3_RNA_Pol_subunit"/>
</dbReference>
<dbReference type="Pfam" id="PF03120">
    <property type="entry name" value="OB_DNA_ligase"/>
    <property type="match status" value="1"/>
</dbReference>
<dbReference type="InterPro" id="IPR013840">
    <property type="entry name" value="DNAligase_N"/>
</dbReference>
<sequence>MSSSQHYYRTLLGLFQSRSRSALKRGLDQARKALESDEGQFKRICAKLLRDVRCPVPHHQKARRQDFTKRVFAVMGAAGIKTWLDEEGSPEPAQPSPAAEQCQVLLIPDHMALLTDIPSVAIKFKPQDPANPDVNFMVNTSSLHNEILGHRLSMVPVCTPDVDTYQRDDYRFVINAQNKGQETLLVTTDDIRVYLSDGTLAPPEVQRQLFPLDPITRDPILITKLKPNIYNKESGEALHVEFWASVGTAQENALWSPVSLAAFSYVVDEDAAAVALAAHLEQFKLQNPDASEDDVRDCQADFAALTRGRHFHRDAAGGPSRFRFSVESSCGLTCIELVRRTWVVLRSHLQKLLAAFQDRVRVEVQPNNVTLVYIDGAKHTHGCILQGYMHRHAQRLGVQFAGYHVPHPLEERQQKMAKSLKRAEDLYFNGQGEGDPTTLDDETYDALKDISAIKRGRVSGREGSAAGPVGAPPREGSSSKVQLPVWMGSLDKPRNMDAWLEEDATPIVIMDKLDGVSGLVVADQKGKPARVLTRGNGSVGEDVSFMLSYVHNLPSARMPAGSLVRGEFVISRTDFAALLAADPSLKNARATVSGVINSRRSRKEDVLRRVQFVAYELLKPCATWGTEAQLPKSEQLKLLGVLGFTTVWSQVAPMAQRAALEARLEARMQEGAFDIDGLVLARDISDAPAPRDGNPDHIVAFKMNTLLEHAESTVLGVTWKQSKDRLLKPTIRVEPVNISGVVIKRLTGFNAKYIVDNKIGPGARVQVVRSGLVIPYINAVLAPAPEAAQPHVAYEWNSTGVDMVAAEKDDDAHITELQHFLAKLGVAGVGPGSVRKLYAAGFNTFEALLGLRPDDVAALPGFGSVSAAKLVDAIRGAAAAADTATWVIATNWLGRGYGDKKLRALMAVHPQLAGMEEAHVAAVGGFSKASAAVVAPRLREFAARLSALKQAAGLGA</sequence>
<dbReference type="SUPFAM" id="SSF56091">
    <property type="entry name" value="DNA ligase/mRNA capping enzyme, catalytic domain"/>
    <property type="match status" value="1"/>
</dbReference>
<evidence type="ECO:0000256" key="9">
    <source>
        <dbReference type="SAM" id="MobiDB-lite"/>
    </source>
</evidence>
<dbReference type="Pfam" id="PF14520">
    <property type="entry name" value="HHH_5"/>
    <property type="match status" value="1"/>
</dbReference>
<evidence type="ECO:0000256" key="5">
    <source>
        <dbReference type="ARBA" id="ARBA00023027"/>
    </source>
</evidence>
<reference evidence="12" key="1">
    <citation type="journal article" date="2020" name="bioRxiv">
        <title>Comparative genomics of Chlamydomonas.</title>
        <authorList>
            <person name="Craig R.J."/>
            <person name="Hasan A.R."/>
            <person name="Ness R.W."/>
            <person name="Keightley P.D."/>
        </authorList>
    </citation>
    <scope>NUCLEOTIDE SEQUENCE</scope>
    <source>
        <strain evidence="12">SAG 7.73</strain>
    </source>
</reference>
<dbReference type="InterPro" id="IPR036603">
    <property type="entry name" value="RBP11-like"/>
</dbReference>
<keyword evidence="5" id="KW-0520">NAD</keyword>
<evidence type="ECO:0000313" key="12">
    <source>
        <dbReference type="EMBL" id="KAG2424896.1"/>
    </source>
</evidence>
<organism evidence="12 13">
    <name type="scientific">Chlamydomonas incerta</name>
    <dbReference type="NCBI Taxonomy" id="51695"/>
    <lineage>
        <taxon>Eukaryota</taxon>
        <taxon>Viridiplantae</taxon>
        <taxon>Chlorophyta</taxon>
        <taxon>core chlorophytes</taxon>
        <taxon>Chlorophyceae</taxon>
        <taxon>CS clade</taxon>
        <taxon>Chlamydomonadales</taxon>
        <taxon>Chlamydomonadaceae</taxon>
        <taxon>Chlamydomonas</taxon>
    </lineage>
</organism>
<dbReference type="OrthoDB" id="19145at2759"/>
<dbReference type="Gene3D" id="2.170.120.12">
    <property type="entry name" value="DNA-directed RNA polymerase, insert domain"/>
    <property type="match status" value="1"/>
</dbReference>
<evidence type="ECO:0000256" key="8">
    <source>
        <dbReference type="ARBA" id="ARBA00034005"/>
    </source>
</evidence>
<proteinExistence type="predicted"/>
<dbReference type="AlphaFoldDB" id="A0A835SS40"/>
<dbReference type="InterPro" id="IPR012340">
    <property type="entry name" value="NA-bd_OB-fold"/>
</dbReference>
<dbReference type="Gene3D" id="3.30.470.30">
    <property type="entry name" value="DNA ligase/mRNA capping enzyme"/>
    <property type="match status" value="1"/>
</dbReference>
<keyword evidence="4" id="KW-0235">DNA replication</keyword>
<dbReference type="SMART" id="SM00662">
    <property type="entry name" value="RPOLD"/>
    <property type="match status" value="1"/>
</dbReference>
<dbReference type="InterPro" id="IPR011263">
    <property type="entry name" value="DNA-dir_RNA_pol_RpoA/D/Rpb3"/>
</dbReference>
<dbReference type="GO" id="GO:0046983">
    <property type="term" value="F:protein dimerization activity"/>
    <property type="evidence" value="ECO:0007669"/>
    <property type="project" value="InterPro"/>
</dbReference>
<feature type="region of interest" description="Disordered" evidence="9">
    <location>
        <begin position="458"/>
        <end position="480"/>
    </location>
</feature>
<dbReference type="SUPFAM" id="SSF56553">
    <property type="entry name" value="Insert subdomain of RNA polymerase alpha subunit"/>
    <property type="match status" value="1"/>
</dbReference>
<dbReference type="Pfam" id="PF01653">
    <property type="entry name" value="DNA_ligase_aden"/>
    <property type="match status" value="1"/>
</dbReference>
<evidence type="ECO:0000256" key="6">
    <source>
        <dbReference type="ARBA" id="ARBA00023163"/>
    </source>
</evidence>
<dbReference type="Gene3D" id="3.30.1360.10">
    <property type="entry name" value="RNA polymerase, RBP11-like subunit"/>
    <property type="match status" value="2"/>
</dbReference>
<protein>
    <recommendedName>
        <fullName evidence="1">DNA ligase (NAD(+))</fullName>
        <ecNumber evidence="1">6.5.1.2</ecNumber>
    </recommendedName>
    <alternativeName>
        <fullName evidence="7">Plastid-encoded RNA polymerase subunit alpha</fullName>
    </alternativeName>
</protein>
<feature type="domain" description="NAD-dependent DNA ligase N-terminal" evidence="10">
    <location>
        <begin position="408"/>
        <end position="825"/>
    </location>
</feature>
<evidence type="ECO:0000259" key="10">
    <source>
        <dbReference type="SMART" id="SM00532"/>
    </source>
</evidence>
<comment type="caution">
    <text evidence="12">The sequence shown here is derived from an EMBL/GenBank/DDBJ whole genome shotgun (WGS) entry which is preliminary data.</text>
</comment>
<dbReference type="GO" id="GO:0003899">
    <property type="term" value="F:DNA-directed RNA polymerase activity"/>
    <property type="evidence" value="ECO:0007669"/>
    <property type="project" value="InterPro"/>
</dbReference>
<accession>A0A835SS40</accession>
<dbReference type="PANTHER" id="PTHR11800:SF2">
    <property type="entry name" value="DNA-DIRECTED RNA POLYMERASE II SUBUNIT RPB3"/>
    <property type="match status" value="1"/>
</dbReference>
<comment type="catalytic activity">
    <reaction evidence="8">
        <text>NAD(+) + (deoxyribonucleotide)n-3'-hydroxyl + 5'-phospho-(deoxyribonucleotide)m = (deoxyribonucleotide)n+m + AMP + beta-nicotinamide D-nucleotide.</text>
        <dbReference type="EC" id="6.5.1.2"/>
    </reaction>
</comment>
<name>A0A835SS40_CHLIN</name>
<dbReference type="InterPro" id="IPR004150">
    <property type="entry name" value="NAD_DNA_ligase_OB"/>
</dbReference>
<evidence type="ECO:0000256" key="7">
    <source>
        <dbReference type="ARBA" id="ARBA00031776"/>
    </source>
</evidence>
<evidence type="ECO:0000256" key="1">
    <source>
        <dbReference type="ARBA" id="ARBA00012722"/>
    </source>
</evidence>
<dbReference type="InterPro" id="IPR013839">
    <property type="entry name" value="DNAligase_adenylation"/>
</dbReference>
<dbReference type="SUPFAM" id="SSF50249">
    <property type="entry name" value="Nucleic acid-binding proteins"/>
    <property type="match status" value="1"/>
</dbReference>
<dbReference type="Gene3D" id="1.10.150.20">
    <property type="entry name" value="5' to 3' exonuclease, C-terminal subdomain"/>
    <property type="match status" value="1"/>
</dbReference>
<dbReference type="PANTHER" id="PTHR11800">
    <property type="entry name" value="DNA-DIRECTED RNA POLYMERASE"/>
    <property type="match status" value="1"/>
</dbReference>
<keyword evidence="3" id="KW-0436">Ligase</keyword>
<keyword evidence="2" id="KW-0240">DNA-directed RNA polymerase</keyword>
<evidence type="ECO:0000256" key="3">
    <source>
        <dbReference type="ARBA" id="ARBA00022598"/>
    </source>
</evidence>
<dbReference type="GO" id="GO:0000428">
    <property type="term" value="C:DNA-directed RNA polymerase complex"/>
    <property type="evidence" value="ECO:0007669"/>
    <property type="project" value="UniProtKB-KW"/>
</dbReference>
<dbReference type="SUPFAM" id="SSF55257">
    <property type="entry name" value="RBP11-like subunits of RNA polymerase"/>
    <property type="match status" value="1"/>
</dbReference>
<evidence type="ECO:0000259" key="11">
    <source>
        <dbReference type="SMART" id="SM00662"/>
    </source>
</evidence>
<dbReference type="InterPro" id="IPR010994">
    <property type="entry name" value="RuvA_2-like"/>
</dbReference>
<feature type="domain" description="DNA-directed RNA polymerase RpoA/D/Rpb3-type" evidence="11">
    <location>
        <begin position="101"/>
        <end position="355"/>
    </location>
</feature>
<dbReference type="EMBL" id="JAEHOC010000060">
    <property type="protein sequence ID" value="KAG2424896.1"/>
    <property type="molecule type" value="Genomic_DNA"/>
</dbReference>
<keyword evidence="6" id="KW-0804">Transcription</keyword>
<dbReference type="Proteomes" id="UP000650467">
    <property type="component" value="Unassembled WGS sequence"/>
</dbReference>